<keyword evidence="1" id="KW-0812">Transmembrane</keyword>
<sequence>MSRHAPPGQGYDDQVPTIAYPRLFRLFIAAIVLPLLCALAAVASQGDKGLHPAPFIALALLSTVVAILVFAVMLLRAAADAAAGWWKRRRRQ</sequence>
<dbReference type="EMBL" id="QOVG01000002">
    <property type="protein sequence ID" value="NDK37905.1"/>
    <property type="molecule type" value="Genomic_DNA"/>
</dbReference>
<evidence type="ECO:0000313" key="3">
    <source>
        <dbReference type="Proteomes" id="UP001429354"/>
    </source>
</evidence>
<keyword evidence="1" id="KW-1133">Transmembrane helix</keyword>
<feature type="transmembrane region" description="Helical" evidence="1">
    <location>
        <begin position="23"/>
        <end position="43"/>
    </location>
</feature>
<comment type="caution">
    <text evidence="2">The sequence shown here is derived from an EMBL/GenBank/DDBJ whole genome shotgun (WGS) entry which is preliminary data.</text>
</comment>
<evidence type="ECO:0000313" key="2">
    <source>
        <dbReference type="EMBL" id="NDK37905.1"/>
    </source>
</evidence>
<protein>
    <submittedName>
        <fullName evidence="2">Uncharacterized protein</fullName>
    </submittedName>
</protein>
<proteinExistence type="predicted"/>
<feature type="transmembrane region" description="Helical" evidence="1">
    <location>
        <begin position="55"/>
        <end position="79"/>
    </location>
</feature>
<keyword evidence="1" id="KW-0472">Membrane</keyword>
<dbReference type="RefSeq" id="WP_162348476.1">
    <property type="nucleotide sequence ID" value="NZ_QOVG01000002.1"/>
</dbReference>
<dbReference type="Proteomes" id="UP001429354">
    <property type="component" value="Unassembled WGS sequence"/>
</dbReference>
<evidence type="ECO:0000256" key="1">
    <source>
        <dbReference type="SAM" id="Phobius"/>
    </source>
</evidence>
<reference evidence="2 3" key="1">
    <citation type="submission" date="2018-07" db="EMBL/GenBank/DDBJ databases">
        <title>Whole genome Sequencing of Pseudoxanthomonas gei KCTC 32298 (T).</title>
        <authorList>
            <person name="Kumar S."/>
            <person name="Bansal K."/>
            <person name="Kaur A."/>
            <person name="Patil P."/>
            <person name="Sharma S."/>
            <person name="Patil P.B."/>
        </authorList>
    </citation>
    <scope>NUCLEOTIDE SEQUENCE [LARGE SCALE GENOMIC DNA]</scope>
    <source>
        <strain evidence="2 3">KCTC 32298</strain>
    </source>
</reference>
<accession>A0ABX0ACK7</accession>
<gene>
    <name evidence="2" type="ORF">DT603_03510</name>
</gene>
<keyword evidence="3" id="KW-1185">Reference proteome</keyword>
<organism evidence="2 3">
    <name type="scientific">Pseudoxanthomonas gei</name>
    <dbReference type="NCBI Taxonomy" id="1383030"/>
    <lineage>
        <taxon>Bacteria</taxon>
        <taxon>Pseudomonadati</taxon>
        <taxon>Pseudomonadota</taxon>
        <taxon>Gammaproteobacteria</taxon>
        <taxon>Lysobacterales</taxon>
        <taxon>Lysobacteraceae</taxon>
        <taxon>Pseudoxanthomonas</taxon>
    </lineage>
</organism>
<name>A0ABX0ACK7_9GAMM</name>